<keyword evidence="2" id="KW-0805">Transcription regulation</keyword>
<dbReference type="GO" id="GO:0008270">
    <property type="term" value="F:zinc ion binding"/>
    <property type="evidence" value="ECO:0007669"/>
    <property type="project" value="InterPro"/>
</dbReference>
<dbReference type="EMBL" id="GG663372">
    <property type="protein sequence ID" value="EEH05056.1"/>
    <property type="molecule type" value="Genomic_DNA"/>
</dbReference>
<feature type="region of interest" description="Disordered" evidence="6">
    <location>
        <begin position="498"/>
        <end position="527"/>
    </location>
</feature>
<accession>C0NUH6</accession>
<keyword evidence="1" id="KW-0479">Metal-binding</keyword>
<dbReference type="CDD" id="cd00067">
    <property type="entry name" value="GAL4"/>
    <property type="match status" value="1"/>
</dbReference>
<evidence type="ECO:0000256" key="3">
    <source>
        <dbReference type="ARBA" id="ARBA00023125"/>
    </source>
</evidence>
<dbReference type="VEuPathDB" id="FungiDB:I7I50_12118"/>
<dbReference type="GO" id="GO:0000981">
    <property type="term" value="F:DNA-binding transcription factor activity, RNA polymerase II-specific"/>
    <property type="evidence" value="ECO:0007669"/>
    <property type="project" value="InterPro"/>
</dbReference>
<dbReference type="Proteomes" id="UP000001631">
    <property type="component" value="Unassembled WGS sequence"/>
</dbReference>
<gene>
    <name evidence="9" type="ORF">HCBG_07007</name>
</gene>
<feature type="region of interest" description="Disordered" evidence="6">
    <location>
        <begin position="54"/>
        <end position="80"/>
    </location>
</feature>
<dbReference type="InterPro" id="IPR036864">
    <property type="entry name" value="Zn2-C6_fun-type_DNA-bd_sf"/>
</dbReference>
<feature type="domain" description="Zn(2)-C6 fungal-type" evidence="8">
    <location>
        <begin position="13"/>
        <end position="42"/>
    </location>
</feature>
<evidence type="ECO:0000256" key="2">
    <source>
        <dbReference type="ARBA" id="ARBA00023015"/>
    </source>
</evidence>
<sequence>MEGTHAALPMKQVCDNCRRRKLKCNRLCPCNRCQGALLRCTYTDILQRKGPKFRTFYPRSSTSSTGDESPQPNPIPTPPNSIILGDFDPSLAQTAHSFFSPGPMISPDDSGWEDFPKPQSPPSRLSAPVIVAHVNVYLKYLFPIMPVFSPALVLADSGEPERLSPQRYAFLVALCAATHIQLKLDGPTDNGQSDEISGEDLLSEALRARSEYDLIESPSIDSLLTSFYLFASYGNLDKQDHAWYYLCQALFMAHTLGLHQESSYRAFDLFEAEERRRVFWLLFVTERAYALQQTKPVILRNSIRKPEIFSGDDPILAYGFLNLINLFEKLTPDLYDWIIFGQGDELSGQALVNLTLRNLSYPISLEGVLETQQVDILVTQQWLRTAMWRLPTQLPLDKSPPIQDIIPPHVPIKAGKLAMEVEQKLFDFGTSVADATRRMQPALATRIAASITDTRELLWGILISLSRIRGSQSHLFPILIEQSGDILGFESPTPSRTLPFSLSDEKRGATDDRWDDNEEGRAMGKSKNQIRNQQLHAATAQKSASGFCGLPISVKMGDFMMAEILIAIIHALPFANLLGLLLYFVMQKASCASSGDHSITWTTVM</sequence>
<dbReference type="GO" id="GO:0003677">
    <property type="term" value="F:DNA binding"/>
    <property type="evidence" value="ECO:0007669"/>
    <property type="project" value="UniProtKB-KW"/>
</dbReference>
<evidence type="ECO:0000256" key="5">
    <source>
        <dbReference type="ARBA" id="ARBA00023242"/>
    </source>
</evidence>
<dbReference type="SUPFAM" id="SSF57701">
    <property type="entry name" value="Zn2/Cys6 DNA-binding domain"/>
    <property type="match status" value="1"/>
</dbReference>
<keyword evidence="7" id="KW-0812">Transmembrane</keyword>
<name>C0NUH6_AJECG</name>
<protein>
    <submittedName>
        <fullName evidence="9">Transcription activator</fullName>
    </submittedName>
</protein>
<dbReference type="CDD" id="cd12148">
    <property type="entry name" value="fungal_TF_MHR"/>
    <property type="match status" value="1"/>
</dbReference>
<evidence type="ECO:0000256" key="6">
    <source>
        <dbReference type="SAM" id="MobiDB-lite"/>
    </source>
</evidence>
<dbReference type="Pfam" id="PF00172">
    <property type="entry name" value="Zn_clus"/>
    <property type="match status" value="1"/>
</dbReference>
<reference evidence="9" key="1">
    <citation type="submission" date="2009-02" db="EMBL/GenBank/DDBJ databases">
        <title>The Genome Sequence of Ajellomyces capsulatus strain G186AR.</title>
        <authorList>
            <consortium name="The Broad Institute Genome Sequencing Platform"/>
            <person name="Champion M."/>
            <person name="Cuomo C."/>
            <person name="Ma L.-J."/>
            <person name="Henn M.R."/>
            <person name="Sil A."/>
            <person name="Goldman B."/>
            <person name="Young S.K."/>
            <person name="Kodira C.D."/>
            <person name="Zeng Q."/>
            <person name="Koehrsen M."/>
            <person name="Alvarado L."/>
            <person name="Berlin A."/>
            <person name="Borenstein D."/>
            <person name="Chen Z."/>
            <person name="Engels R."/>
            <person name="Freedman E."/>
            <person name="Gellesch M."/>
            <person name="Goldberg J."/>
            <person name="Griggs A."/>
            <person name="Gujja S."/>
            <person name="Heiman D."/>
            <person name="Hepburn T."/>
            <person name="Howarth C."/>
            <person name="Jen D."/>
            <person name="Larson L."/>
            <person name="Lewis B."/>
            <person name="Mehta T."/>
            <person name="Park D."/>
            <person name="Pearson M."/>
            <person name="Roberts A."/>
            <person name="Saif S."/>
            <person name="Shea T."/>
            <person name="Shenoy N."/>
            <person name="Sisk P."/>
            <person name="Stolte C."/>
            <person name="Sykes S."/>
            <person name="Walk T."/>
            <person name="White J."/>
            <person name="Yandava C."/>
            <person name="Klein B."/>
            <person name="McEwen J.G."/>
            <person name="Puccia R."/>
            <person name="Goldman G.H."/>
            <person name="Felipe M.S."/>
            <person name="Nino-Vega G."/>
            <person name="San-Blas G."/>
            <person name="Taylor J."/>
            <person name="Mendoza L."/>
            <person name="Galagan J."/>
            <person name="Nusbaum C."/>
            <person name="Birren B."/>
        </authorList>
    </citation>
    <scope>NUCLEOTIDE SEQUENCE</scope>
    <source>
        <strain evidence="9">G186AR</strain>
    </source>
</reference>
<keyword evidence="10" id="KW-1185">Reference proteome</keyword>
<feature type="transmembrane region" description="Helical" evidence="7">
    <location>
        <begin position="564"/>
        <end position="585"/>
    </location>
</feature>
<dbReference type="AlphaFoldDB" id="C0NUH6"/>
<evidence type="ECO:0000313" key="9">
    <source>
        <dbReference type="EMBL" id="EEH05056.1"/>
    </source>
</evidence>
<evidence type="ECO:0000256" key="4">
    <source>
        <dbReference type="ARBA" id="ARBA00023163"/>
    </source>
</evidence>
<dbReference type="PANTHER" id="PTHR31668:SF19">
    <property type="entry name" value="ZN(2)-C6 FUNGAL-TYPE DOMAIN-CONTAINING PROTEIN-RELATED"/>
    <property type="match status" value="1"/>
</dbReference>
<keyword evidence="7" id="KW-1133">Transmembrane helix</keyword>
<dbReference type="InterPro" id="IPR007219">
    <property type="entry name" value="XnlR_reg_dom"/>
</dbReference>
<keyword evidence="4" id="KW-0804">Transcription</keyword>
<keyword evidence="7" id="KW-0472">Membrane</keyword>
<evidence type="ECO:0000313" key="10">
    <source>
        <dbReference type="Proteomes" id="UP000001631"/>
    </source>
</evidence>
<evidence type="ECO:0000256" key="1">
    <source>
        <dbReference type="ARBA" id="ARBA00022723"/>
    </source>
</evidence>
<dbReference type="FunCoup" id="C0NUH6">
    <property type="interactions" value="483"/>
</dbReference>
<dbReference type="STRING" id="447093.C0NUH6"/>
<dbReference type="InParanoid" id="C0NUH6"/>
<dbReference type="Pfam" id="PF04082">
    <property type="entry name" value="Fungal_trans"/>
    <property type="match status" value="1"/>
</dbReference>
<feature type="compositionally biased region" description="Polar residues" evidence="6">
    <location>
        <begin position="58"/>
        <end position="68"/>
    </location>
</feature>
<keyword evidence="5" id="KW-0539">Nucleus</keyword>
<dbReference type="PROSITE" id="PS00463">
    <property type="entry name" value="ZN2_CY6_FUNGAL_1"/>
    <property type="match status" value="1"/>
</dbReference>
<evidence type="ECO:0000256" key="7">
    <source>
        <dbReference type="SAM" id="Phobius"/>
    </source>
</evidence>
<proteinExistence type="predicted"/>
<dbReference type="RefSeq" id="XP_045285537.1">
    <property type="nucleotide sequence ID" value="XM_045434056.1"/>
</dbReference>
<dbReference type="GO" id="GO:0006351">
    <property type="term" value="P:DNA-templated transcription"/>
    <property type="evidence" value="ECO:0007669"/>
    <property type="project" value="InterPro"/>
</dbReference>
<organism evidence="9 10">
    <name type="scientific">Ajellomyces capsulatus (strain G186AR / H82 / ATCC MYA-2454 / RMSCC 2432)</name>
    <name type="common">Darling's disease fungus</name>
    <name type="synonym">Histoplasma capsulatum</name>
    <dbReference type="NCBI Taxonomy" id="447093"/>
    <lineage>
        <taxon>Eukaryota</taxon>
        <taxon>Fungi</taxon>
        <taxon>Dikarya</taxon>
        <taxon>Ascomycota</taxon>
        <taxon>Pezizomycotina</taxon>
        <taxon>Eurotiomycetes</taxon>
        <taxon>Eurotiomycetidae</taxon>
        <taxon>Onygenales</taxon>
        <taxon>Ajellomycetaceae</taxon>
        <taxon>Histoplasma</taxon>
    </lineage>
</organism>
<dbReference type="InterPro" id="IPR050797">
    <property type="entry name" value="Carb_Metab_Trans_Reg"/>
</dbReference>
<dbReference type="PANTHER" id="PTHR31668">
    <property type="entry name" value="GLUCOSE TRANSPORT TRANSCRIPTION REGULATOR RGT1-RELATED-RELATED"/>
    <property type="match status" value="1"/>
</dbReference>
<dbReference type="HOGENOM" id="CLU_016574_6_2_1"/>
<dbReference type="InterPro" id="IPR001138">
    <property type="entry name" value="Zn2Cys6_DnaBD"/>
</dbReference>
<dbReference type="Gene3D" id="4.10.240.10">
    <property type="entry name" value="Zn(2)-C6 fungal-type DNA-binding domain"/>
    <property type="match status" value="1"/>
</dbReference>
<feature type="compositionally biased region" description="Basic and acidic residues" evidence="6">
    <location>
        <begin position="503"/>
        <end position="512"/>
    </location>
</feature>
<dbReference type="PROSITE" id="PS50048">
    <property type="entry name" value="ZN2_CY6_FUNGAL_2"/>
    <property type="match status" value="1"/>
</dbReference>
<evidence type="ECO:0000259" key="8">
    <source>
        <dbReference type="PROSITE" id="PS50048"/>
    </source>
</evidence>
<keyword evidence="3" id="KW-0238">DNA-binding</keyword>
<dbReference type="GeneID" id="69040023"/>
<dbReference type="SMART" id="SM00066">
    <property type="entry name" value="GAL4"/>
    <property type="match status" value="1"/>
</dbReference>
<dbReference type="SMART" id="SM00906">
    <property type="entry name" value="Fungal_trans"/>
    <property type="match status" value="1"/>
</dbReference>